<evidence type="ECO:0000256" key="1">
    <source>
        <dbReference type="SAM" id="SignalP"/>
    </source>
</evidence>
<reference evidence="3" key="1">
    <citation type="submission" date="2020-10" db="EMBL/GenBank/DDBJ databases">
        <title>Phylogeny of dyella-like bacteria.</title>
        <authorList>
            <person name="Fu J."/>
        </authorList>
    </citation>
    <scope>NUCLEOTIDE SEQUENCE</scope>
    <source>
        <strain evidence="3">DHON07</strain>
    </source>
</reference>
<dbReference type="EMBL" id="JADIKF010000038">
    <property type="protein sequence ID" value="MBM7129902.1"/>
    <property type="molecule type" value="Genomic_DNA"/>
</dbReference>
<evidence type="ECO:0000313" key="4">
    <source>
        <dbReference type="Proteomes" id="UP001430193"/>
    </source>
</evidence>
<feature type="signal peptide" evidence="1">
    <location>
        <begin position="1"/>
        <end position="28"/>
    </location>
</feature>
<gene>
    <name evidence="3" type="ORF">ISS99_10215</name>
</gene>
<organism evidence="3 4">
    <name type="scientific">Dyella mobilis</name>
    <dbReference type="NCBI Taxonomy" id="1849582"/>
    <lineage>
        <taxon>Bacteria</taxon>
        <taxon>Pseudomonadati</taxon>
        <taxon>Pseudomonadota</taxon>
        <taxon>Gammaproteobacteria</taxon>
        <taxon>Lysobacterales</taxon>
        <taxon>Rhodanobacteraceae</taxon>
        <taxon>Dyella</taxon>
    </lineage>
</organism>
<feature type="chain" id="PRO_5047329184" evidence="1">
    <location>
        <begin position="29"/>
        <end position="209"/>
    </location>
</feature>
<accession>A0ABS2KFH5</accession>
<dbReference type="InterPro" id="IPR025419">
    <property type="entry name" value="DUF4142"/>
</dbReference>
<evidence type="ECO:0000313" key="3">
    <source>
        <dbReference type="EMBL" id="MBM7129902.1"/>
    </source>
</evidence>
<protein>
    <submittedName>
        <fullName evidence="3">DUF4142 domain-containing protein</fullName>
    </submittedName>
</protein>
<dbReference type="InterPro" id="IPR012347">
    <property type="entry name" value="Ferritin-like"/>
</dbReference>
<dbReference type="PANTHER" id="PTHR38593">
    <property type="entry name" value="BLR2558 PROTEIN"/>
    <property type="match status" value="1"/>
</dbReference>
<keyword evidence="4" id="KW-1185">Reference proteome</keyword>
<dbReference type="RefSeq" id="WP_204631497.1">
    <property type="nucleotide sequence ID" value="NZ_BSOC01000003.1"/>
</dbReference>
<dbReference type="Pfam" id="PF13628">
    <property type="entry name" value="DUF4142"/>
    <property type="match status" value="1"/>
</dbReference>
<proteinExistence type="predicted"/>
<comment type="caution">
    <text evidence="3">The sequence shown here is derived from an EMBL/GenBank/DDBJ whole genome shotgun (WGS) entry which is preliminary data.</text>
</comment>
<dbReference type="PANTHER" id="PTHR38593:SF1">
    <property type="entry name" value="BLR2558 PROTEIN"/>
    <property type="match status" value="1"/>
</dbReference>
<dbReference type="Proteomes" id="UP001430193">
    <property type="component" value="Unassembled WGS sequence"/>
</dbReference>
<keyword evidence="1" id="KW-0732">Signal</keyword>
<evidence type="ECO:0000259" key="2">
    <source>
        <dbReference type="Pfam" id="PF13628"/>
    </source>
</evidence>
<sequence>MRKADFLGLVSASLVLAWMTLAPGLARASDDQTLSPKEQAFLARATSDNATQIAMATMALQKSQNPKVIALANAVIEERNALNAQLSPFTARVPAAPATNGNASIASLQSLDGDTFDRTFAGLLVRDHNQIISAYECIKASASNPALRNVVHHAVPALQNNLMTALTVLRSANWAPIARTQALASTDTHANKTPVFVGESLSSIVAIPW</sequence>
<name>A0ABS2KFH5_9GAMM</name>
<feature type="domain" description="DUF4142" evidence="2">
    <location>
        <begin position="37"/>
        <end position="165"/>
    </location>
</feature>
<dbReference type="Gene3D" id="1.20.1260.10">
    <property type="match status" value="1"/>
</dbReference>